<dbReference type="Proteomes" id="UP000252733">
    <property type="component" value="Unassembled WGS sequence"/>
</dbReference>
<evidence type="ECO:0000313" key="1">
    <source>
        <dbReference type="EMBL" id="RCW37536.1"/>
    </source>
</evidence>
<accession>A0A368V8T2</accession>
<comment type="caution">
    <text evidence="1">The sequence shown here is derived from an EMBL/GenBank/DDBJ whole genome shotgun (WGS) entry which is preliminary data.</text>
</comment>
<evidence type="ECO:0000313" key="2">
    <source>
        <dbReference type="Proteomes" id="UP000252733"/>
    </source>
</evidence>
<gene>
    <name evidence="1" type="ORF">DFO77_10544</name>
</gene>
<dbReference type="EMBL" id="QPIZ01000005">
    <property type="protein sequence ID" value="RCW37536.1"/>
    <property type="molecule type" value="Genomic_DNA"/>
</dbReference>
<protein>
    <recommendedName>
        <fullName evidence="3">DUF4374 domain-containing protein</fullName>
    </recommendedName>
</protein>
<proteinExistence type="predicted"/>
<evidence type="ECO:0008006" key="3">
    <source>
        <dbReference type="Google" id="ProtNLM"/>
    </source>
</evidence>
<dbReference type="PROSITE" id="PS51257">
    <property type="entry name" value="PROKAR_LIPOPROTEIN"/>
    <property type="match status" value="1"/>
</dbReference>
<organism evidence="1 2">
    <name type="scientific">Marinilabilia salmonicolor</name>
    <dbReference type="NCBI Taxonomy" id="989"/>
    <lineage>
        <taxon>Bacteria</taxon>
        <taxon>Pseudomonadati</taxon>
        <taxon>Bacteroidota</taxon>
        <taxon>Bacteroidia</taxon>
        <taxon>Marinilabiliales</taxon>
        <taxon>Marinilabiliaceae</taxon>
        <taxon>Marinilabilia</taxon>
    </lineage>
</organism>
<dbReference type="RefSeq" id="WP_114436599.1">
    <property type="nucleotide sequence ID" value="NZ_QPIZ01000005.1"/>
</dbReference>
<reference evidence="1 2" key="1">
    <citation type="submission" date="2018-07" db="EMBL/GenBank/DDBJ databases">
        <title>Freshwater and sediment microbial communities from various areas in North America, analyzing microbe dynamics in response to fracking.</title>
        <authorList>
            <person name="Lamendella R."/>
        </authorList>
    </citation>
    <scope>NUCLEOTIDE SEQUENCE [LARGE SCALE GENOMIC DNA]</scope>
    <source>
        <strain evidence="1 2">160A</strain>
    </source>
</reference>
<sequence length="426" mass="46817">MIRNLKYLLFGFVLTGLVACSEDDNTETVEQPTGDRLYTIGYADGSGSPSATYTQSVTDLSDGTISYVGYGFEVPSTRTARIFASSDGTILYGLDYGGGSVYKFEVNGGQDYTQISETNVQYAIGTAYPRWTKVNDDYALLHNVTTERIYDETSGDYLKTVATAQLVSVNLDDLTFRSIQEFEIPVNEEDEARGAYVFRIDAPVVVGDRVYYGMAKRTYNPDTDTQEQVDYNSVETLVVDYPSLNNPRLISTTTGGAKGATNGYRTSVAYQDEQGDVYQIVTVPDNSYDTHILKITDGAYDEDYSFNLSELLGKNTISNGWFYVGNGIGYVPFAQSDLGGTSDAVWSVARVDLYNGTAVELDVPDNLWLQQYQNSILVEDKFCMALGPKGGEGHIYMFDVNSAEPDGFTVGTTLEAGADSYYIGIY</sequence>
<dbReference type="AlphaFoldDB" id="A0A368V8T2"/>
<keyword evidence="2" id="KW-1185">Reference proteome</keyword>
<name>A0A368V8T2_9BACT</name>